<comment type="similarity">
    <text evidence="2">Belongs to the binding-protein-dependent transport system permease family. FecCD subfamily.</text>
</comment>
<feature type="transmembrane region" description="Helical" evidence="8">
    <location>
        <begin position="221"/>
        <end position="239"/>
    </location>
</feature>
<comment type="subcellular location">
    <subcellularLocation>
        <location evidence="1">Cell membrane</location>
        <topology evidence="1">Multi-pass membrane protein</topology>
    </subcellularLocation>
</comment>
<accession>A0A2A2F853</accession>
<evidence type="ECO:0000256" key="1">
    <source>
        <dbReference type="ARBA" id="ARBA00004651"/>
    </source>
</evidence>
<feature type="transmembrane region" description="Helical" evidence="8">
    <location>
        <begin position="563"/>
        <end position="590"/>
    </location>
</feature>
<evidence type="ECO:0000256" key="7">
    <source>
        <dbReference type="ARBA" id="ARBA00023136"/>
    </source>
</evidence>
<dbReference type="Pfam" id="PF01032">
    <property type="entry name" value="FecCD"/>
    <property type="match status" value="2"/>
</dbReference>
<evidence type="ECO:0000256" key="6">
    <source>
        <dbReference type="ARBA" id="ARBA00022989"/>
    </source>
</evidence>
<feature type="transmembrane region" description="Helical" evidence="8">
    <location>
        <begin position="276"/>
        <end position="294"/>
    </location>
</feature>
<dbReference type="Proteomes" id="UP000218896">
    <property type="component" value="Unassembled WGS sequence"/>
</dbReference>
<keyword evidence="4" id="KW-1003">Cell membrane</keyword>
<feature type="transmembrane region" description="Helical" evidence="8">
    <location>
        <begin position="340"/>
        <end position="362"/>
    </location>
</feature>
<feature type="transmembrane region" description="Helical" evidence="8">
    <location>
        <begin position="85"/>
        <end position="107"/>
    </location>
</feature>
<dbReference type="CDD" id="cd06550">
    <property type="entry name" value="TM_ABC_iron-siderophores_like"/>
    <property type="match status" value="2"/>
</dbReference>
<feature type="transmembrane region" description="Helical" evidence="8">
    <location>
        <begin position="113"/>
        <end position="132"/>
    </location>
</feature>
<feature type="transmembrane region" description="Helical" evidence="8">
    <location>
        <begin position="53"/>
        <end position="73"/>
    </location>
</feature>
<feature type="transmembrane region" description="Helical" evidence="8">
    <location>
        <begin position="390"/>
        <end position="408"/>
    </location>
</feature>
<protein>
    <submittedName>
        <fullName evidence="9">Fe(3+)-hydroxamate ABC transporter permease FhuB</fullName>
    </submittedName>
</protein>
<evidence type="ECO:0000313" key="10">
    <source>
        <dbReference type="Proteomes" id="UP000218896"/>
    </source>
</evidence>
<evidence type="ECO:0000313" key="9">
    <source>
        <dbReference type="EMBL" id="PAU81731.1"/>
    </source>
</evidence>
<evidence type="ECO:0000256" key="2">
    <source>
        <dbReference type="ARBA" id="ARBA00007935"/>
    </source>
</evidence>
<comment type="caution">
    <text evidence="9">The sequence shown here is derived from an EMBL/GenBank/DDBJ whole genome shotgun (WGS) entry which is preliminary data.</text>
</comment>
<feature type="transmembrane region" description="Helical" evidence="8">
    <location>
        <begin position="420"/>
        <end position="439"/>
    </location>
</feature>
<proteinExistence type="inferred from homology"/>
<keyword evidence="5 8" id="KW-0812">Transmembrane</keyword>
<sequence length="657" mass="68316">MLARYAVGAGLVLALGVLHLQLDNNLALAAQWQLITGADPSGFEQVRFFYAALPRVILAVLVGAVLGTVGSLLQQVTRNPLVSPLTIGASSGAWLALVCASVWLPALAVDERALVAMVGAATSVGLVLVIAGRNGISGLPVILAGMATHLLMGAAASAIILLNQEAAQGVFIWGTGNLTQNDWNWVQWLWPRLLVLPLILMLAPRPLTLMRLGEAGARGRGFSYGPVLVVLLIGALWILATSITAVGIIGFLGLIAPNIARSLGARRAGDELASSALLGAVLLLATDSMAQAAGDWFGELVPSGTAAALVGAPALVIFAHRKLSHGDQTALTLPHGARRTTWLTWGLAVGVLLALILLTLTYTPEAGGFVPGLPLAWPSELIWSLRAPRLLTASAAGVGMAVAGLILQRLIRNPLASPDILGMSAGATLALVIFTLWTGTSIYQAGPGVAFLGSLVVLAVLMVIGRRSHYAPGIVILVGISLAALMEALVHFVLAQGTQSTHLILGWLSGSTYRASADRSLLLAAGVAALVLLVLVFNRWLTLISIGDPMARARGVNVARARMVLLLVVCALCALVTALMGPVAFVGLLAPHVAALLGARRVLPQLVLAAMVGMGLMTLSDWLGRTLLYPDQLPAGLMAALLGGSYFIFLLTRRRLG</sequence>
<evidence type="ECO:0000256" key="5">
    <source>
        <dbReference type="ARBA" id="ARBA00022692"/>
    </source>
</evidence>
<dbReference type="EMBL" id="NSKD01000001">
    <property type="protein sequence ID" value="PAU81731.1"/>
    <property type="molecule type" value="Genomic_DNA"/>
</dbReference>
<dbReference type="InterPro" id="IPR037294">
    <property type="entry name" value="ABC_BtuC-like"/>
</dbReference>
<reference evidence="9 10" key="1">
    <citation type="submission" date="2017-08" db="EMBL/GenBank/DDBJ databases">
        <title>Halovibrio sewagensis sp. nov., isolated from wastewater of high salinity.</title>
        <authorList>
            <person name="Dong X."/>
            <person name="Zhang G."/>
        </authorList>
    </citation>
    <scope>NUCLEOTIDE SEQUENCE [LARGE SCALE GENOMIC DNA]</scope>
    <source>
        <strain evidence="9 10">YL5-2</strain>
    </source>
</reference>
<keyword evidence="3" id="KW-0813">Transport</keyword>
<dbReference type="PANTHER" id="PTHR30472">
    <property type="entry name" value="FERRIC ENTEROBACTIN TRANSPORT SYSTEM PERMEASE PROTEIN"/>
    <property type="match status" value="1"/>
</dbReference>
<feature type="transmembrane region" description="Helical" evidence="8">
    <location>
        <begin position="245"/>
        <end position="264"/>
    </location>
</feature>
<name>A0A2A2F853_9GAMM</name>
<dbReference type="GO" id="GO:0022857">
    <property type="term" value="F:transmembrane transporter activity"/>
    <property type="evidence" value="ECO:0007669"/>
    <property type="project" value="InterPro"/>
</dbReference>
<feature type="transmembrane region" description="Helical" evidence="8">
    <location>
        <begin position="445"/>
        <end position="464"/>
    </location>
</feature>
<dbReference type="PANTHER" id="PTHR30472:SF37">
    <property type="entry name" value="FE(3+) DICITRATE TRANSPORT SYSTEM PERMEASE PROTEIN FECD-RELATED"/>
    <property type="match status" value="1"/>
</dbReference>
<dbReference type="NCBIfam" id="NF007866">
    <property type="entry name" value="PRK10577.1-2"/>
    <property type="match status" value="1"/>
</dbReference>
<keyword evidence="10" id="KW-1185">Reference proteome</keyword>
<evidence type="ECO:0000256" key="8">
    <source>
        <dbReference type="SAM" id="Phobius"/>
    </source>
</evidence>
<gene>
    <name evidence="9" type="ORF">CK501_00850</name>
</gene>
<feature type="transmembrane region" description="Helical" evidence="8">
    <location>
        <begin position="139"/>
        <end position="162"/>
    </location>
</feature>
<dbReference type="Gene3D" id="1.10.3470.10">
    <property type="entry name" value="ABC transporter involved in vitamin B12 uptake, BtuC"/>
    <property type="match status" value="2"/>
</dbReference>
<dbReference type="OrthoDB" id="9811721at2"/>
<feature type="transmembrane region" description="Helical" evidence="8">
    <location>
        <begin position="635"/>
        <end position="652"/>
    </location>
</feature>
<dbReference type="AlphaFoldDB" id="A0A2A2F853"/>
<feature type="transmembrane region" description="Helical" evidence="8">
    <location>
        <begin position="189"/>
        <end position="209"/>
    </location>
</feature>
<dbReference type="InterPro" id="IPR000522">
    <property type="entry name" value="ABC_transptr_permease_BtuC"/>
</dbReference>
<evidence type="ECO:0000256" key="3">
    <source>
        <dbReference type="ARBA" id="ARBA00022448"/>
    </source>
</evidence>
<organism evidence="9 10">
    <name type="scientific">Halovibrio salipaludis</name>
    <dbReference type="NCBI Taxonomy" id="2032626"/>
    <lineage>
        <taxon>Bacteria</taxon>
        <taxon>Pseudomonadati</taxon>
        <taxon>Pseudomonadota</taxon>
        <taxon>Gammaproteobacteria</taxon>
        <taxon>Oceanospirillales</taxon>
        <taxon>Halomonadaceae</taxon>
        <taxon>Halovibrio</taxon>
    </lineage>
</organism>
<keyword evidence="6 8" id="KW-1133">Transmembrane helix</keyword>
<dbReference type="RefSeq" id="WP_095615835.1">
    <property type="nucleotide sequence ID" value="NZ_NSKD01000001.1"/>
</dbReference>
<dbReference type="GO" id="GO:0005886">
    <property type="term" value="C:plasma membrane"/>
    <property type="evidence" value="ECO:0007669"/>
    <property type="project" value="UniProtKB-SubCell"/>
</dbReference>
<feature type="transmembrane region" description="Helical" evidence="8">
    <location>
        <begin position="521"/>
        <end position="542"/>
    </location>
</feature>
<keyword evidence="7 8" id="KW-0472">Membrane</keyword>
<evidence type="ECO:0000256" key="4">
    <source>
        <dbReference type="ARBA" id="ARBA00022475"/>
    </source>
</evidence>
<dbReference type="GO" id="GO:0033214">
    <property type="term" value="P:siderophore-iron import into cell"/>
    <property type="evidence" value="ECO:0007669"/>
    <property type="project" value="TreeGrafter"/>
</dbReference>
<feature type="transmembrane region" description="Helical" evidence="8">
    <location>
        <begin position="471"/>
        <end position="494"/>
    </location>
</feature>
<feature type="transmembrane region" description="Helical" evidence="8">
    <location>
        <begin position="300"/>
        <end position="319"/>
    </location>
</feature>
<dbReference type="SUPFAM" id="SSF81345">
    <property type="entry name" value="ABC transporter involved in vitamin B12 uptake, BtuC"/>
    <property type="match status" value="2"/>
</dbReference>